<dbReference type="EMBL" id="OZ075133">
    <property type="protein sequence ID" value="CAL4988982.1"/>
    <property type="molecule type" value="Genomic_DNA"/>
</dbReference>
<feature type="coiled-coil region" evidence="5">
    <location>
        <begin position="132"/>
        <end position="159"/>
    </location>
</feature>
<evidence type="ECO:0000256" key="5">
    <source>
        <dbReference type="SAM" id="Coils"/>
    </source>
</evidence>
<reference evidence="8 9" key="2">
    <citation type="submission" date="2024-10" db="EMBL/GenBank/DDBJ databases">
        <authorList>
            <person name="Ryan C."/>
        </authorList>
    </citation>
    <scope>NUCLEOTIDE SEQUENCE [LARGE SCALE GENOMIC DNA]</scope>
</reference>
<dbReference type="PANTHER" id="PTHR11514:SF115">
    <property type="entry name" value="TRANSCRIPTION FACTOR"/>
    <property type="match status" value="1"/>
</dbReference>
<organism evidence="8 9">
    <name type="scientific">Urochloa decumbens</name>
    <dbReference type="NCBI Taxonomy" id="240449"/>
    <lineage>
        <taxon>Eukaryota</taxon>
        <taxon>Viridiplantae</taxon>
        <taxon>Streptophyta</taxon>
        <taxon>Embryophyta</taxon>
        <taxon>Tracheophyta</taxon>
        <taxon>Spermatophyta</taxon>
        <taxon>Magnoliopsida</taxon>
        <taxon>Liliopsida</taxon>
        <taxon>Poales</taxon>
        <taxon>Poaceae</taxon>
        <taxon>PACMAD clade</taxon>
        <taxon>Panicoideae</taxon>
        <taxon>Panicodae</taxon>
        <taxon>Paniceae</taxon>
        <taxon>Melinidinae</taxon>
        <taxon>Urochloa</taxon>
    </lineage>
</organism>
<dbReference type="InterPro" id="IPR036638">
    <property type="entry name" value="HLH_DNA-bd_sf"/>
</dbReference>
<evidence type="ECO:0000313" key="8">
    <source>
        <dbReference type="EMBL" id="CAL4988982.1"/>
    </source>
</evidence>
<evidence type="ECO:0000256" key="3">
    <source>
        <dbReference type="ARBA" id="ARBA00023163"/>
    </source>
</evidence>
<dbReference type="PROSITE" id="PS50888">
    <property type="entry name" value="BHLH"/>
    <property type="match status" value="1"/>
</dbReference>
<keyword evidence="2 4" id="KW-0805">Transcription regulation</keyword>
<comment type="similarity">
    <text evidence="1">Belongs to the bHLH protein family.</text>
</comment>
<dbReference type="AlphaFoldDB" id="A0ABC9B0U8"/>
<dbReference type="SMART" id="SM00353">
    <property type="entry name" value="HLH"/>
    <property type="match status" value="1"/>
</dbReference>
<reference evidence="9" key="1">
    <citation type="submission" date="2024-06" db="EMBL/GenBank/DDBJ databases">
        <authorList>
            <person name="Ryan C."/>
        </authorList>
    </citation>
    <scope>NUCLEOTIDE SEQUENCE [LARGE SCALE GENOMIC DNA]</scope>
</reference>
<dbReference type="Pfam" id="PF00010">
    <property type="entry name" value="HLH"/>
    <property type="match status" value="1"/>
</dbReference>
<protein>
    <recommendedName>
        <fullName evidence="4">Transcription factor</fullName>
        <shortName evidence="4">bHLH transcription factor</shortName>
    </recommendedName>
    <alternativeName>
        <fullName evidence="4">Basic helix-loop-helix protein</fullName>
    </alternativeName>
</protein>
<evidence type="ECO:0000259" key="7">
    <source>
        <dbReference type="PROSITE" id="PS50888"/>
    </source>
</evidence>
<evidence type="ECO:0000256" key="2">
    <source>
        <dbReference type="ARBA" id="ARBA00023015"/>
    </source>
</evidence>
<proteinExistence type="inferred from homology"/>
<dbReference type="SUPFAM" id="SSF47459">
    <property type="entry name" value="HLH, helix-loop-helix DNA-binding domain"/>
    <property type="match status" value="1"/>
</dbReference>
<feature type="domain" description="BHLH" evidence="7">
    <location>
        <begin position="93"/>
        <end position="142"/>
    </location>
</feature>
<keyword evidence="9" id="KW-1185">Reference proteome</keyword>
<feature type="region of interest" description="Disordered" evidence="6">
    <location>
        <begin position="60"/>
        <end position="104"/>
    </location>
</feature>
<gene>
    <name evidence="8" type="ORF">URODEC1_LOCUS59516</name>
</gene>
<evidence type="ECO:0000256" key="6">
    <source>
        <dbReference type="SAM" id="MobiDB-lite"/>
    </source>
</evidence>
<keyword evidence="4" id="KW-0539">Nucleus</keyword>
<keyword evidence="3 4" id="KW-0804">Transcription</keyword>
<dbReference type="InterPro" id="IPR011598">
    <property type="entry name" value="bHLH_dom"/>
</dbReference>
<comment type="subcellular location">
    <subcellularLocation>
        <location evidence="4">Nucleus</location>
    </subcellularLocation>
</comment>
<name>A0ABC9B0U8_9POAL</name>
<evidence type="ECO:0000256" key="1">
    <source>
        <dbReference type="ARBA" id="ARBA00005510"/>
    </source>
</evidence>
<sequence>MDRLVWPATFCGPPSPPSSFFSGVGNHHYLPALDSQSCNVREHEQWLAGGYDVLSKHNDADLMDDAGANPPPAPPAKTRRRGRMPGPRAATASLPISHVEAERQRRDRLNRRLCDLRAAVPTVSRLDKASLLEDAVAYIAELRRRVEQLEQAAAEVARRTAAEEASVRENMALEARMIGPEAAALRLTTATTAARHAPARLMAALQELDLPVQHACVCRFSGATVQDVVVDVPSAGLREEGRLRAAVLRGLIQRKSG</sequence>
<dbReference type="PANTHER" id="PTHR11514">
    <property type="entry name" value="MYC"/>
    <property type="match status" value="1"/>
</dbReference>
<dbReference type="Gene3D" id="4.10.280.10">
    <property type="entry name" value="Helix-loop-helix DNA-binding domain"/>
    <property type="match status" value="1"/>
</dbReference>
<keyword evidence="5" id="KW-0175">Coiled coil</keyword>
<evidence type="ECO:0000256" key="4">
    <source>
        <dbReference type="RuleBase" id="RU369104"/>
    </source>
</evidence>
<dbReference type="Proteomes" id="UP001497457">
    <property type="component" value="Chromosome 23rd"/>
</dbReference>
<accession>A0ABC9B0U8</accession>
<dbReference type="InterPro" id="IPR045084">
    <property type="entry name" value="AIB/MYC-like"/>
</dbReference>
<evidence type="ECO:0000313" key="9">
    <source>
        <dbReference type="Proteomes" id="UP001497457"/>
    </source>
</evidence>
<dbReference type="GO" id="GO:0005634">
    <property type="term" value="C:nucleus"/>
    <property type="evidence" value="ECO:0007669"/>
    <property type="project" value="UniProtKB-SubCell"/>
</dbReference>